<evidence type="ECO:0000256" key="10">
    <source>
        <dbReference type="ARBA" id="ARBA00023114"/>
    </source>
</evidence>
<evidence type="ECO:0000313" key="20">
    <source>
        <dbReference type="Proteomes" id="UP000007435"/>
    </source>
</evidence>
<evidence type="ECO:0000259" key="17">
    <source>
        <dbReference type="Pfam" id="PF10531"/>
    </source>
</evidence>
<dbReference type="eggNOG" id="COG1596">
    <property type="taxonomic scope" value="Bacteria"/>
</dbReference>
<dbReference type="SUPFAM" id="SSF142984">
    <property type="entry name" value="Nqo1 middle domain-like"/>
    <property type="match status" value="1"/>
</dbReference>
<evidence type="ECO:0000256" key="13">
    <source>
        <dbReference type="ARBA" id="ARBA00023237"/>
    </source>
</evidence>
<evidence type="ECO:0000256" key="4">
    <source>
        <dbReference type="ARBA" id="ARBA00022452"/>
    </source>
</evidence>
<dbReference type="AlphaFoldDB" id="E4RXS7"/>
<dbReference type="PANTHER" id="PTHR33619:SF3">
    <property type="entry name" value="POLYSACCHARIDE EXPORT PROTEIN GFCE-RELATED"/>
    <property type="match status" value="1"/>
</dbReference>
<keyword evidence="14" id="KW-0449">Lipoprotein</keyword>
<dbReference type="GO" id="GO:0046930">
    <property type="term" value="C:pore complex"/>
    <property type="evidence" value="ECO:0007669"/>
    <property type="project" value="UniProtKB-KW"/>
</dbReference>
<reference key="1">
    <citation type="submission" date="2010-11" db="EMBL/GenBank/DDBJ databases">
        <title>The complete genome of Leadbetterella byssophila DSM 17132.</title>
        <authorList>
            <consortium name="US DOE Joint Genome Institute (JGI-PGF)"/>
            <person name="Lucas S."/>
            <person name="Copeland A."/>
            <person name="Lapidus A."/>
            <person name="Glavina del Rio T."/>
            <person name="Dalin E."/>
            <person name="Tice H."/>
            <person name="Bruce D."/>
            <person name="Goodwin L."/>
            <person name="Pitluck S."/>
            <person name="Kyrpides N."/>
            <person name="Mavromatis K."/>
            <person name="Ivanova N."/>
            <person name="Teshima H."/>
            <person name="Brettin T."/>
            <person name="Detter J.C."/>
            <person name="Han C."/>
            <person name="Tapia R."/>
            <person name="Land M."/>
            <person name="Hauser L."/>
            <person name="Markowitz V."/>
            <person name="Cheng J.-F."/>
            <person name="Hugenholtz P."/>
            <person name="Woyke T."/>
            <person name="Wu D."/>
            <person name="Tindall B."/>
            <person name="Pomrenke H.G."/>
            <person name="Brambilla E."/>
            <person name="Klenk H.-P."/>
            <person name="Eisen J.A."/>
        </authorList>
    </citation>
    <scope>NUCLEOTIDE SEQUENCE [LARGE SCALE GENOMIC DNA]</scope>
    <source>
        <strain>DSM 17132</strain>
    </source>
</reference>
<evidence type="ECO:0000313" key="19">
    <source>
        <dbReference type="EMBL" id="ADQ18141.1"/>
    </source>
</evidence>
<evidence type="ECO:0000256" key="14">
    <source>
        <dbReference type="ARBA" id="ARBA00023288"/>
    </source>
</evidence>
<dbReference type="Pfam" id="PF22461">
    <property type="entry name" value="SLBB_2"/>
    <property type="match status" value="1"/>
</dbReference>
<dbReference type="Proteomes" id="UP000007435">
    <property type="component" value="Chromosome"/>
</dbReference>
<feature type="domain" description="Soluble ligand binding" evidence="17">
    <location>
        <begin position="221"/>
        <end position="269"/>
    </location>
</feature>
<dbReference type="HOGENOM" id="CLU_011447_1_0_10"/>
<dbReference type="GO" id="GO:0015159">
    <property type="term" value="F:polysaccharide transmembrane transporter activity"/>
    <property type="evidence" value="ECO:0007669"/>
    <property type="project" value="InterPro"/>
</dbReference>
<dbReference type="GO" id="GO:0015288">
    <property type="term" value="F:porin activity"/>
    <property type="evidence" value="ECO:0007669"/>
    <property type="project" value="UniProtKB-KW"/>
</dbReference>
<proteinExistence type="inferred from homology"/>
<dbReference type="InterPro" id="IPR019554">
    <property type="entry name" value="Soluble_ligand-bd"/>
</dbReference>
<sequence length="759" mass="84929">MKLIKLLFFFVFLGTSLHAQTLPPVESVSDKQLETFLQEVEKRGLTEEQVEIIAKSRGYTNSDIIKLRERLARIKTGTSKSNETTNAVVREQIEEVADRAEVQVKSETPIMSDALYGTSLFRNKSLTFEPNLRIPTPPNYVLGTGDELRASITGYAAKDYTLLVSEEGTVKLEHFAPIYVNGLTVNEAKAKLRQRLGTLYAGLNNGSLNLDLTLAKVKSIKVTVIGEVTHPGTYTVSSLATLFNVLYQSGGPTNIGSFRNIQLIRNNKVIHRLDLYEFLQKGLLTGDVGLKDQDVVMIPTSEIIVKITGEVKRPMRYELKSGEGMKDLLAYSGGFTETAYKASLTLKRKTDKELEIRNIAIDNDVSLKNGDELHAGAILDRYTNRVEISGAVFRPGQYALDQNLQTVAQLIKKADGLREDAFKGRAILKRERENLDPEFIALDLNKILNEGEDFKLKREDVLIIRSVAELREARKVTISGEVNQTGEYDFTENLTVSDLVFMAGGFKQGAAAGRIEVARRLYNDQNAEATVQIFDLSINQDLSIVEKSFVLQPFDQVYIRALANYQPQQTVTIEGEVNYPSRYVIKSKTERISDLIERAGGLRNEAYVRGAKFYREGKLVALDLEKALNQKNAAINLFLEEGDRLVIPKEEQVVKLHGQVQNPTSVAFVPGFSFRDYIEQAGGFTDSAHVKKTYVRYANGMTDRTKSFLGIRFYPKADKGMEVFVPVKHREKMSRAEVVTMATAVTSMMAVIVTLIRVL</sequence>
<dbReference type="InterPro" id="IPR054765">
    <property type="entry name" value="SLBB_dom"/>
</dbReference>
<dbReference type="KEGG" id="lby:Lbys_2476"/>
<dbReference type="STRING" id="649349.Lbys_2476"/>
<keyword evidence="13" id="KW-0998">Cell outer membrane</keyword>
<keyword evidence="8" id="KW-0625">Polysaccharide transport</keyword>
<evidence type="ECO:0000256" key="8">
    <source>
        <dbReference type="ARBA" id="ARBA00023047"/>
    </source>
</evidence>
<keyword evidence="11" id="KW-0472">Membrane</keyword>
<keyword evidence="20" id="KW-1185">Reference proteome</keyword>
<evidence type="ECO:0000256" key="2">
    <source>
        <dbReference type="ARBA" id="ARBA00009450"/>
    </source>
</evidence>
<evidence type="ECO:0000256" key="1">
    <source>
        <dbReference type="ARBA" id="ARBA00004571"/>
    </source>
</evidence>
<dbReference type="InterPro" id="IPR003715">
    <property type="entry name" value="Poly_export_N"/>
</dbReference>
<evidence type="ECO:0000256" key="9">
    <source>
        <dbReference type="ARBA" id="ARBA00023065"/>
    </source>
</evidence>
<reference evidence="19 20" key="2">
    <citation type="journal article" date="2011" name="Stand. Genomic Sci.">
        <title>Complete genome sequence of Leadbetterella byssophila type strain (4M15).</title>
        <authorList>
            <person name="Abt B."/>
            <person name="Teshima H."/>
            <person name="Lucas S."/>
            <person name="Lapidus A."/>
            <person name="Del Rio T.G."/>
            <person name="Nolan M."/>
            <person name="Tice H."/>
            <person name="Cheng J.F."/>
            <person name="Pitluck S."/>
            <person name="Liolios K."/>
            <person name="Pagani I."/>
            <person name="Ivanova N."/>
            <person name="Mavromatis K."/>
            <person name="Pati A."/>
            <person name="Tapia R."/>
            <person name="Han C."/>
            <person name="Goodwin L."/>
            <person name="Chen A."/>
            <person name="Palaniappan K."/>
            <person name="Land M."/>
            <person name="Hauser L."/>
            <person name="Chang Y.J."/>
            <person name="Jeffries C.D."/>
            <person name="Rohde M."/>
            <person name="Goker M."/>
            <person name="Tindall B.J."/>
            <person name="Detter J.C."/>
            <person name="Woyke T."/>
            <person name="Bristow J."/>
            <person name="Eisen J.A."/>
            <person name="Markowitz V."/>
            <person name="Hugenholtz P."/>
            <person name="Klenk H.P."/>
            <person name="Kyrpides N.C."/>
        </authorList>
    </citation>
    <scope>NUCLEOTIDE SEQUENCE [LARGE SCALE GENOMIC DNA]</scope>
    <source>
        <strain evidence="20">DSM 17132 / JCM 16389 / KACC 11308 / NBRC 106382 / 4M15</strain>
    </source>
</reference>
<dbReference type="GO" id="GO:0009279">
    <property type="term" value="C:cell outer membrane"/>
    <property type="evidence" value="ECO:0007669"/>
    <property type="project" value="UniProtKB-SubCell"/>
</dbReference>
<feature type="domain" description="Soluble ligand binding" evidence="17">
    <location>
        <begin position="475"/>
        <end position="520"/>
    </location>
</feature>
<keyword evidence="12" id="KW-0564">Palmitate</keyword>
<gene>
    <name evidence="19" type="ordered locus">Lbys_2476</name>
</gene>
<keyword evidence="7 15" id="KW-0732">Signal</keyword>
<feature type="domain" description="Soluble ligand binding" evidence="17">
    <location>
        <begin position="653"/>
        <end position="692"/>
    </location>
</feature>
<dbReference type="Pfam" id="PF02563">
    <property type="entry name" value="Poly_export"/>
    <property type="match status" value="1"/>
</dbReference>
<evidence type="ECO:0000256" key="6">
    <source>
        <dbReference type="ARBA" id="ARBA00022692"/>
    </source>
</evidence>
<keyword evidence="6" id="KW-0812">Transmembrane</keyword>
<dbReference type="GO" id="GO:0006811">
    <property type="term" value="P:monoatomic ion transport"/>
    <property type="evidence" value="ECO:0007669"/>
    <property type="project" value="UniProtKB-KW"/>
</dbReference>
<evidence type="ECO:0000256" key="7">
    <source>
        <dbReference type="ARBA" id="ARBA00022729"/>
    </source>
</evidence>
<dbReference type="EMBL" id="CP002305">
    <property type="protein sequence ID" value="ADQ18141.1"/>
    <property type="molecule type" value="Genomic_DNA"/>
</dbReference>
<evidence type="ECO:0000256" key="12">
    <source>
        <dbReference type="ARBA" id="ARBA00023139"/>
    </source>
</evidence>
<evidence type="ECO:0000256" key="3">
    <source>
        <dbReference type="ARBA" id="ARBA00022448"/>
    </source>
</evidence>
<feature type="domain" description="Soluble ligand binding" evidence="17">
    <location>
        <begin position="304"/>
        <end position="349"/>
    </location>
</feature>
<accession>E4RXS7</accession>
<feature type="domain" description="Polysaccharide export protein N-terminal" evidence="16">
    <location>
        <begin position="135"/>
        <end position="200"/>
    </location>
</feature>
<comment type="similarity">
    <text evidence="2">Belongs to the BexD/CtrA/VexA family.</text>
</comment>
<evidence type="ECO:0000256" key="15">
    <source>
        <dbReference type="SAM" id="SignalP"/>
    </source>
</evidence>
<dbReference type="PANTHER" id="PTHR33619">
    <property type="entry name" value="POLYSACCHARIDE EXPORT PROTEIN GFCE-RELATED"/>
    <property type="match status" value="1"/>
</dbReference>
<keyword evidence="9" id="KW-0406">Ion transport</keyword>
<comment type="subcellular location">
    <subcellularLocation>
        <location evidence="1">Cell outer membrane</location>
        <topology evidence="1">Multi-pass membrane protein</topology>
    </subcellularLocation>
</comment>
<evidence type="ECO:0000259" key="16">
    <source>
        <dbReference type="Pfam" id="PF02563"/>
    </source>
</evidence>
<feature type="signal peptide" evidence="15">
    <location>
        <begin position="1"/>
        <end position="19"/>
    </location>
</feature>
<dbReference type="Pfam" id="PF10531">
    <property type="entry name" value="SLBB"/>
    <property type="match status" value="4"/>
</dbReference>
<dbReference type="Gene3D" id="3.10.560.10">
    <property type="entry name" value="Outer membrane lipoprotein wza domain like"/>
    <property type="match status" value="6"/>
</dbReference>
<evidence type="ECO:0000256" key="5">
    <source>
        <dbReference type="ARBA" id="ARBA00022597"/>
    </source>
</evidence>
<evidence type="ECO:0000259" key="18">
    <source>
        <dbReference type="Pfam" id="PF22461"/>
    </source>
</evidence>
<feature type="chain" id="PRO_5003188272" evidence="15">
    <location>
        <begin position="20"/>
        <end position="759"/>
    </location>
</feature>
<evidence type="ECO:0000256" key="11">
    <source>
        <dbReference type="ARBA" id="ARBA00023136"/>
    </source>
</evidence>
<keyword evidence="3" id="KW-0813">Transport</keyword>
<feature type="domain" description="SLBB" evidence="18">
    <location>
        <begin position="569"/>
        <end position="645"/>
    </location>
</feature>
<organism evidence="19 20">
    <name type="scientific">Leadbetterella byssophila (strain DSM 17132 / JCM 16389 / KACC 11308 / NBRC 106382 / 4M15)</name>
    <dbReference type="NCBI Taxonomy" id="649349"/>
    <lineage>
        <taxon>Bacteria</taxon>
        <taxon>Pseudomonadati</taxon>
        <taxon>Bacteroidota</taxon>
        <taxon>Cytophagia</taxon>
        <taxon>Cytophagales</taxon>
        <taxon>Leadbetterellaceae</taxon>
        <taxon>Leadbetterella</taxon>
    </lineage>
</organism>
<keyword evidence="4" id="KW-1134">Transmembrane beta strand</keyword>
<keyword evidence="5" id="KW-0762">Sugar transport</keyword>
<dbReference type="InterPro" id="IPR049712">
    <property type="entry name" value="Poly_export"/>
</dbReference>
<keyword evidence="10" id="KW-0626">Porin</keyword>
<protein>
    <submittedName>
        <fullName evidence="19">Soluble ligand binding domain</fullName>
    </submittedName>
</protein>
<name>E4RXS7_LEAB4</name>